<accession>M2Y4N9</accession>
<organism evidence="2 3">
    <name type="scientific">Dothistroma septosporum (strain NZE10 / CBS 128990)</name>
    <name type="common">Red band needle blight fungus</name>
    <name type="synonym">Mycosphaerella pini</name>
    <dbReference type="NCBI Taxonomy" id="675120"/>
    <lineage>
        <taxon>Eukaryota</taxon>
        <taxon>Fungi</taxon>
        <taxon>Dikarya</taxon>
        <taxon>Ascomycota</taxon>
        <taxon>Pezizomycotina</taxon>
        <taxon>Dothideomycetes</taxon>
        <taxon>Dothideomycetidae</taxon>
        <taxon>Mycosphaerellales</taxon>
        <taxon>Mycosphaerellaceae</taxon>
        <taxon>Dothistroma</taxon>
    </lineage>
</organism>
<keyword evidence="1" id="KW-0812">Transmembrane</keyword>
<dbReference type="EMBL" id="KB446540">
    <property type="protein sequence ID" value="EME43254.1"/>
    <property type="molecule type" value="Genomic_DNA"/>
</dbReference>
<feature type="transmembrane region" description="Helical" evidence="1">
    <location>
        <begin position="58"/>
        <end position="78"/>
    </location>
</feature>
<dbReference type="AlphaFoldDB" id="M2Y4N9"/>
<keyword evidence="1" id="KW-1133">Transmembrane helix</keyword>
<evidence type="ECO:0000313" key="3">
    <source>
        <dbReference type="Proteomes" id="UP000016933"/>
    </source>
</evidence>
<dbReference type="OrthoDB" id="10599744at2759"/>
<keyword evidence="1" id="KW-0472">Membrane</keyword>
<evidence type="ECO:0000256" key="1">
    <source>
        <dbReference type="SAM" id="Phobius"/>
    </source>
</evidence>
<proteinExistence type="predicted"/>
<keyword evidence="3" id="KW-1185">Reference proteome</keyword>
<evidence type="ECO:0000313" key="2">
    <source>
        <dbReference type="EMBL" id="EME43254.1"/>
    </source>
</evidence>
<dbReference type="Proteomes" id="UP000016933">
    <property type="component" value="Unassembled WGS sequence"/>
</dbReference>
<dbReference type="OMA" id="HWVFQPT"/>
<evidence type="ECO:0008006" key="4">
    <source>
        <dbReference type="Google" id="ProtNLM"/>
    </source>
</evidence>
<reference evidence="3" key="1">
    <citation type="journal article" date="2012" name="PLoS Genet.">
        <title>The genomes of the fungal plant pathogens Cladosporium fulvum and Dothistroma septosporum reveal adaptation to different hosts and lifestyles but also signatures of common ancestry.</title>
        <authorList>
            <person name="de Wit P.J.G.M."/>
            <person name="van der Burgt A."/>
            <person name="Oekmen B."/>
            <person name="Stergiopoulos I."/>
            <person name="Abd-Elsalam K.A."/>
            <person name="Aerts A.L."/>
            <person name="Bahkali A.H."/>
            <person name="Beenen H.G."/>
            <person name="Chettri P."/>
            <person name="Cox M.P."/>
            <person name="Datema E."/>
            <person name="de Vries R.P."/>
            <person name="Dhillon B."/>
            <person name="Ganley A.R."/>
            <person name="Griffiths S.A."/>
            <person name="Guo Y."/>
            <person name="Hamelin R.C."/>
            <person name="Henrissat B."/>
            <person name="Kabir M.S."/>
            <person name="Jashni M.K."/>
            <person name="Kema G."/>
            <person name="Klaubauf S."/>
            <person name="Lapidus A."/>
            <person name="Levasseur A."/>
            <person name="Lindquist E."/>
            <person name="Mehrabi R."/>
            <person name="Ohm R.A."/>
            <person name="Owen T.J."/>
            <person name="Salamov A."/>
            <person name="Schwelm A."/>
            <person name="Schijlen E."/>
            <person name="Sun H."/>
            <person name="van den Burg H.A."/>
            <person name="van Ham R.C.H.J."/>
            <person name="Zhang S."/>
            <person name="Goodwin S.B."/>
            <person name="Grigoriev I.V."/>
            <person name="Collemare J."/>
            <person name="Bradshaw R.E."/>
        </authorList>
    </citation>
    <scope>NUCLEOTIDE SEQUENCE [LARGE SCALE GENOMIC DNA]</scope>
    <source>
        <strain evidence="3">NZE10 / CBS 128990</strain>
    </source>
</reference>
<name>M2Y4N9_DOTSN</name>
<protein>
    <recommendedName>
        <fullName evidence="4">Transmembrane protein</fullName>
    </recommendedName>
</protein>
<reference evidence="2 3" key="2">
    <citation type="journal article" date="2012" name="PLoS Pathog.">
        <title>Diverse lifestyles and strategies of plant pathogenesis encoded in the genomes of eighteen Dothideomycetes fungi.</title>
        <authorList>
            <person name="Ohm R.A."/>
            <person name="Feau N."/>
            <person name="Henrissat B."/>
            <person name="Schoch C.L."/>
            <person name="Horwitz B.A."/>
            <person name="Barry K.W."/>
            <person name="Condon B.J."/>
            <person name="Copeland A.C."/>
            <person name="Dhillon B."/>
            <person name="Glaser F."/>
            <person name="Hesse C.N."/>
            <person name="Kosti I."/>
            <person name="LaButti K."/>
            <person name="Lindquist E.A."/>
            <person name="Lucas S."/>
            <person name="Salamov A.A."/>
            <person name="Bradshaw R.E."/>
            <person name="Ciuffetti L."/>
            <person name="Hamelin R.C."/>
            <person name="Kema G.H.J."/>
            <person name="Lawrence C."/>
            <person name="Scott J.A."/>
            <person name="Spatafora J.W."/>
            <person name="Turgeon B.G."/>
            <person name="de Wit P.J.G.M."/>
            <person name="Zhong S."/>
            <person name="Goodwin S.B."/>
            <person name="Grigoriev I.V."/>
        </authorList>
    </citation>
    <scope>NUCLEOTIDE SEQUENCE [LARGE SCALE GENOMIC DNA]</scope>
    <source>
        <strain evidence="3">NZE10 / CBS 128990</strain>
    </source>
</reference>
<dbReference type="HOGENOM" id="CLU_2049653_0_0_1"/>
<gene>
    <name evidence="2" type="ORF">DOTSEDRAFT_25221</name>
</gene>
<sequence>MPTATLQQEQEERVRIDPAIELFGLTTQPPAASTTPAAPPEVEAVPREDVQHFHVPHWVFQPTLVFLVCCLIAAFAYASCTYVKREHEAAVASAKATKTAVMMSVRREIAIGGVYRETNA</sequence>